<protein>
    <recommendedName>
        <fullName evidence="4">Secreted protein</fullName>
    </recommendedName>
</protein>
<dbReference type="EMBL" id="ML143549">
    <property type="protein sequence ID" value="TBU22282.1"/>
    <property type="molecule type" value="Genomic_DNA"/>
</dbReference>
<proteinExistence type="predicted"/>
<feature type="chain" id="PRO_5020592883" description="Secreted protein" evidence="2">
    <location>
        <begin position="24"/>
        <end position="155"/>
    </location>
</feature>
<feature type="signal peptide" evidence="2">
    <location>
        <begin position="1"/>
        <end position="23"/>
    </location>
</feature>
<keyword evidence="2" id="KW-0732">Signal</keyword>
<gene>
    <name evidence="3" type="ORF">BD311DRAFT_676479</name>
</gene>
<dbReference type="AlphaFoldDB" id="A0A4Q9M8Q6"/>
<evidence type="ECO:0000256" key="1">
    <source>
        <dbReference type="SAM" id="MobiDB-lite"/>
    </source>
</evidence>
<accession>A0A4Q9M8Q6</accession>
<evidence type="ECO:0000313" key="3">
    <source>
        <dbReference type="EMBL" id="TBU22282.1"/>
    </source>
</evidence>
<evidence type="ECO:0008006" key="4">
    <source>
        <dbReference type="Google" id="ProtNLM"/>
    </source>
</evidence>
<evidence type="ECO:0000256" key="2">
    <source>
        <dbReference type="SAM" id="SignalP"/>
    </source>
</evidence>
<organism evidence="3">
    <name type="scientific">Dichomitus squalens</name>
    <dbReference type="NCBI Taxonomy" id="114155"/>
    <lineage>
        <taxon>Eukaryota</taxon>
        <taxon>Fungi</taxon>
        <taxon>Dikarya</taxon>
        <taxon>Basidiomycota</taxon>
        <taxon>Agaricomycotina</taxon>
        <taxon>Agaricomycetes</taxon>
        <taxon>Polyporales</taxon>
        <taxon>Polyporaceae</taxon>
        <taxon>Dichomitus</taxon>
    </lineage>
</organism>
<name>A0A4Q9M8Q6_9APHY</name>
<reference evidence="3" key="1">
    <citation type="submission" date="2019-01" db="EMBL/GenBank/DDBJ databases">
        <title>Draft genome sequences of three monokaryotic isolates of the white-rot basidiomycete fungus Dichomitus squalens.</title>
        <authorList>
            <consortium name="DOE Joint Genome Institute"/>
            <person name="Lopez S.C."/>
            <person name="Andreopoulos B."/>
            <person name="Pangilinan J."/>
            <person name="Lipzen A."/>
            <person name="Riley R."/>
            <person name="Ahrendt S."/>
            <person name="Ng V."/>
            <person name="Barry K."/>
            <person name="Daum C."/>
            <person name="Grigoriev I.V."/>
            <person name="Hilden K.S."/>
            <person name="Makela M.R."/>
            <person name="de Vries R.P."/>
        </authorList>
    </citation>
    <scope>NUCLEOTIDE SEQUENCE [LARGE SCALE GENOMIC DNA]</scope>
    <source>
        <strain evidence="3">OM18370.1</strain>
    </source>
</reference>
<sequence length="155" mass="15693">MVVVTSMVVVLLSAAATAWPATAQETERSSPLALAVAIGKQSIEAVMAIVVPSTTLVRLAPTSWIPDGPAIRIPGMTGLVLAVLVKDPLAVPGASDHEITSSAPVPSTPRKLAETAWSGDAPGMTRETTAGAATTSACMSTLVSGTNAEGTHESY</sequence>
<dbReference type="Proteomes" id="UP000292957">
    <property type="component" value="Unassembled WGS sequence"/>
</dbReference>
<feature type="region of interest" description="Disordered" evidence="1">
    <location>
        <begin position="95"/>
        <end position="125"/>
    </location>
</feature>